<accession>A0AAW2FMH1</accession>
<organism evidence="1 2">
    <name type="scientific">Cardiocondyla obscurior</name>
    <dbReference type="NCBI Taxonomy" id="286306"/>
    <lineage>
        <taxon>Eukaryota</taxon>
        <taxon>Metazoa</taxon>
        <taxon>Ecdysozoa</taxon>
        <taxon>Arthropoda</taxon>
        <taxon>Hexapoda</taxon>
        <taxon>Insecta</taxon>
        <taxon>Pterygota</taxon>
        <taxon>Neoptera</taxon>
        <taxon>Endopterygota</taxon>
        <taxon>Hymenoptera</taxon>
        <taxon>Apocrita</taxon>
        <taxon>Aculeata</taxon>
        <taxon>Formicoidea</taxon>
        <taxon>Formicidae</taxon>
        <taxon>Myrmicinae</taxon>
        <taxon>Cardiocondyla</taxon>
    </lineage>
</organism>
<reference evidence="1 2" key="1">
    <citation type="submission" date="2023-03" db="EMBL/GenBank/DDBJ databases">
        <title>High recombination rates correlate with genetic variation in Cardiocondyla obscurior ants.</title>
        <authorList>
            <person name="Errbii M."/>
        </authorList>
    </citation>
    <scope>NUCLEOTIDE SEQUENCE [LARGE SCALE GENOMIC DNA]</scope>
    <source>
        <strain evidence="1">Alpha-2009</strain>
        <tissue evidence="1">Whole body</tissue>
    </source>
</reference>
<gene>
    <name evidence="1" type="ORF">PUN28_011082</name>
</gene>
<comment type="caution">
    <text evidence="1">The sequence shown here is derived from an EMBL/GenBank/DDBJ whole genome shotgun (WGS) entry which is preliminary data.</text>
</comment>
<dbReference type="Proteomes" id="UP001430953">
    <property type="component" value="Unassembled WGS sequence"/>
</dbReference>
<name>A0AAW2FMH1_9HYME</name>
<evidence type="ECO:0000313" key="1">
    <source>
        <dbReference type="EMBL" id="KAL0115961.1"/>
    </source>
</evidence>
<dbReference type="AlphaFoldDB" id="A0AAW2FMH1"/>
<protein>
    <submittedName>
        <fullName evidence="1">Uncharacterized protein</fullName>
    </submittedName>
</protein>
<sequence>MHIQTSSRWFSSHAFEDSCYTHRDFARLMHSCTYPSKFLICASSARPHLRSVRAPRWKSARKVRKERYNKNHKVKAKLRKIHTWRNYGASALSSIRSRTALIFFRCE</sequence>
<proteinExistence type="predicted"/>
<keyword evidence="2" id="KW-1185">Reference proteome</keyword>
<dbReference type="EMBL" id="JADYXP020000010">
    <property type="protein sequence ID" value="KAL0115961.1"/>
    <property type="molecule type" value="Genomic_DNA"/>
</dbReference>
<evidence type="ECO:0000313" key="2">
    <source>
        <dbReference type="Proteomes" id="UP001430953"/>
    </source>
</evidence>